<dbReference type="EMBL" id="BJMH01000001">
    <property type="protein sequence ID" value="GEB30603.1"/>
    <property type="molecule type" value="Genomic_DNA"/>
</dbReference>
<sequence length="68" mass="7560">MSTSKPELNQEVLLAIMLQAYQLGVQRKDVDLNMMIHTLTYELKPYLEPQIQQGPLASSQGAKVEATG</sequence>
<accession>A0A4Y3PAL7</accession>
<evidence type="ECO:0000313" key="2">
    <source>
        <dbReference type="Proteomes" id="UP000316882"/>
    </source>
</evidence>
<evidence type="ECO:0000313" key="1">
    <source>
        <dbReference type="EMBL" id="GEB30603.1"/>
    </source>
</evidence>
<dbReference type="Proteomes" id="UP000316882">
    <property type="component" value="Unassembled WGS sequence"/>
</dbReference>
<protein>
    <submittedName>
        <fullName evidence="1">Uncharacterized protein</fullName>
    </submittedName>
</protein>
<proteinExistence type="predicted"/>
<dbReference type="RefSeq" id="WP_122962886.1">
    <property type="nucleotide sequence ID" value="NZ_BJMH01000001.1"/>
</dbReference>
<dbReference type="AlphaFoldDB" id="A0A4Y3PAL7"/>
<keyword evidence="2" id="KW-1185">Reference proteome</keyword>
<organism evidence="1 2">
    <name type="scientific">Brevibacillus parabrevis</name>
    <dbReference type="NCBI Taxonomy" id="54914"/>
    <lineage>
        <taxon>Bacteria</taxon>
        <taxon>Bacillati</taxon>
        <taxon>Bacillota</taxon>
        <taxon>Bacilli</taxon>
        <taxon>Bacillales</taxon>
        <taxon>Paenibacillaceae</taxon>
        <taxon>Brevibacillus</taxon>
    </lineage>
</organism>
<dbReference type="STRING" id="54914.AV540_16030"/>
<gene>
    <name evidence="1" type="ORF">BPA01_01830</name>
</gene>
<dbReference type="GeneID" id="87614732"/>
<name>A0A4Y3PAL7_BREPA</name>
<reference evidence="1 2" key="1">
    <citation type="submission" date="2019-06" db="EMBL/GenBank/DDBJ databases">
        <title>Whole genome shotgun sequence of Brevibacillus parabrevis NBRC 12334.</title>
        <authorList>
            <person name="Hosoyama A."/>
            <person name="Uohara A."/>
            <person name="Ohji S."/>
            <person name="Ichikawa N."/>
        </authorList>
    </citation>
    <scope>NUCLEOTIDE SEQUENCE [LARGE SCALE GENOMIC DNA]</scope>
    <source>
        <strain evidence="1 2">NBRC 12334</strain>
    </source>
</reference>
<comment type="caution">
    <text evidence="1">The sequence shown here is derived from an EMBL/GenBank/DDBJ whole genome shotgun (WGS) entry which is preliminary data.</text>
</comment>